<reference evidence="2 3" key="1">
    <citation type="journal article" date="2019" name="G3 (Bethesda)">
        <title>Sequencing of a Wild Apple (Malus baccata) Genome Unravels the Differences Between Cultivated and Wild Apple Species Regarding Disease Resistance and Cold Tolerance.</title>
        <authorList>
            <person name="Chen X."/>
        </authorList>
    </citation>
    <scope>NUCLEOTIDE SEQUENCE [LARGE SCALE GENOMIC DNA]</scope>
    <source>
        <strain evidence="3">cv. Shandingzi</strain>
        <tissue evidence="2">Leaves</tissue>
    </source>
</reference>
<keyword evidence="3" id="KW-1185">Reference proteome</keyword>
<feature type="region of interest" description="Disordered" evidence="1">
    <location>
        <begin position="79"/>
        <end position="98"/>
    </location>
</feature>
<dbReference type="EMBL" id="VIEB01001510">
    <property type="protein sequence ID" value="TQD71693.1"/>
    <property type="molecule type" value="Genomic_DNA"/>
</dbReference>
<evidence type="ECO:0000256" key="1">
    <source>
        <dbReference type="SAM" id="MobiDB-lite"/>
    </source>
</evidence>
<gene>
    <name evidence="2" type="ORF">C1H46_042775</name>
</gene>
<sequence length="98" mass="11257">MGGGFCLLSLAGEFARQEMRHHVLRDAELGDEVLEDGEEQRDESHRHKLLLDFLQRFVERRLVLPLQVLATVVEEALARRREKGRRSPCTPPRPPMSA</sequence>
<dbReference type="Proteomes" id="UP000315295">
    <property type="component" value="Unassembled WGS sequence"/>
</dbReference>
<proteinExistence type="predicted"/>
<accession>A0A540KBT6</accession>
<organism evidence="2 3">
    <name type="scientific">Malus baccata</name>
    <name type="common">Siberian crab apple</name>
    <name type="synonym">Pyrus baccata</name>
    <dbReference type="NCBI Taxonomy" id="106549"/>
    <lineage>
        <taxon>Eukaryota</taxon>
        <taxon>Viridiplantae</taxon>
        <taxon>Streptophyta</taxon>
        <taxon>Embryophyta</taxon>
        <taxon>Tracheophyta</taxon>
        <taxon>Spermatophyta</taxon>
        <taxon>Magnoliopsida</taxon>
        <taxon>eudicotyledons</taxon>
        <taxon>Gunneridae</taxon>
        <taxon>Pentapetalae</taxon>
        <taxon>rosids</taxon>
        <taxon>fabids</taxon>
        <taxon>Rosales</taxon>
        <taxon>Rosaceae</taxon>
        <taxon>Amygdaloideae</taxon>
        <taxon>Maleae</taxon>
        <taxon>Malus</taxon>
    </lineage>
</organism>
<dbReference type="AlphaFoldDB" id="A0A540KBT6"/>
<protein>
    <submittedName>
        <fullName evidence="2">Uncharacterized protein</fullName>
    </submittedName>
</protein>
<evidence type="ECO:0000313" key="3">
    <source>
        <dbReference type="Proteomes" id="UP000315295"/>
    </source>
</evidence>
<name>A0A540KBT6_MALBA</name>
<evidence type="ECO:0000313" key="2">
    <source>
        <dbReference type="EMBL" id="TQD71693.1"/>
    </source>
</evidence>
<comment type="caution">
    <text evidence="2">The sequence shown here is derived from an EMBL/GenBank/DDBJ whole genome shotgun (WGS) entry which is preliminary data.</text>
</comment>
<feature type="compositionally biased region" description="Pro residues" evidence="1">
    <location>
        <begin position="89"/>
        <end position="98"/>
    </location>
</feature>